<organism evidence="4 5">
    <name type="scientific">Fluctibacter halophilus</name>
    <dbReference type="NCBI Taxonomy" id="226011"/>
    <lineage>
        <taxon>Bacteria</taxon>
        <taxon>Pseudomonadati</taxon>
        <taxon>Pseudomonadota</taxon>
        <taxon>Gammaproteobacteria</taxon>
        <taxon>Alteromonadales</taxon>
        <taxon>Alteromonadaceae</taxon>
        <taxon>Fluctibacter</taxon>
    </lineage>
</organism>
<dbReference type="SMART" id="SM00850">
    <property type="entry name" value="LytTR"/>
    <property type="match status" value="1"/>
</dbReference>
<keyword evidence="2" id="KW-1133">Transmembrane helix</keyword>
<dbReference type="Proteomes" id="UP001520878">
    <property type="component" value="Unassembled WGS sequence"/>
</dbReference>
<sequence>MPVRIMAVYGMLYLLIPRFLLARRYPAFLLGYLLLIGFAGCLQMFISVFFYQNLMVAPAEHFSVSFAGWFRSCLLINTTVLLIGAIRMFQLYISVVERHSEPAQEPEALSGSVTVKANKRFYRIPCNEILFVEGMGNYVKYHLKNGEHKTVYASLKETLDKLPDTFLRLHRSYVINKQHVDSFSAESVFIQGATLPRGKGLADSELTV</sequence>
<proteinExistence type="predicted"/>
<evidence type="ECO:0000259" key="3">
    <source>
        <dbReference type="PROSITE" id="PS50930"/>
    </source>
</evidence>
<keyword evidence="5" id="KW-1185">Reference proteome</keyword>
<evidence type="ECO:0000313" key="5">
    <source>
        <dbReference type="Proteomes" id="UP001520878"/>
    </source>
</evidence>
<dbReference type="Gene3D" id="2.40.50.1020">
    <property type="entry name" value="LytTr DNA-binding domain"/>
    <property type="match status" value="1"/>
</dbReference>
<evidence type="ECO:0000313" key="4">
    <source>
        <dbReference type="EMBL" id="MCC2616247.1"/>
    </source>
</evidence>
<feature type="transmembrane region" description="Helical" evidence="2">
    <location>
        <begin position="6"/>
        <end position="22"/>
    </location>
</feature>
<dbReference type="PROSITE" id="PS50930">
    <property type="entry name" value="HTH_LYTTR"/>
    <property type="match status" value="1"/>
</dbReference>
<evidence type="ECO:0000256" key="2">
    <source>
        <dbReference type="SAM" id="Phobius"/>
    </source>
</evidence>
<dbReference type="RefSeq" id="WP_229159113.1">
    <property type="nucleotide sequence ID" value="NZ_JAJEWP010000001.1"/>
</dbReference>
<feature type="transmembrane region" description="Helical" evidence="2">
    <location>
        <begin position="69"/>
        <end position="89"/>
    </location>
</feature>
<name>A0ABS8G6M9_9ALTE</name>
<dbReference type="InterPro" id="IPR046947">
    <property type="entry name" value="LytR-like"/>
</dbReference>
<keyword evidence="2" id="KW-0812">Transmembrane</keyword>
<comment type="caution">
    <text evidence="4">The sequence shown here is derived from an EMBL/GenBank/DDBJ whole genome shotgun (WGS) entry which is preliminary data.</text>
</comment>
<evidence type="ECO:0000256" key="1">
    <source>
        <dbReference type="ARBA" id="ARBA00023012"/>
    </source>
</evidence>
<keyword evidence="2" id="KW-0472">Membrane</keyword>
<reference evidence="4 5" key="1">
    <citation type="submission" date="2021-10" db="EMBL/GenBank/DDBJ databases">
        <title>Draft genome of Aestuariibacter halophilus JC2043.</title>
        <authorList>
            <person name="Emsley S.A."/>
            <person name="Pfannmuller K.M."/>
            <person name="Ushijima B."/>
            <person name="Saw J.H."/>
            <person name="Videau P."/>
        </authorList>
    </citation>
    <scope>NUCLEOTIDE SEQUENCE [LARGE SCALE GENOMIC DNA]</scope>
    <source>
        <strain evidence="4 5">JC2043</strain>
    </source>
</reference>
<feature type="transmembrane region" description="Helical" evidence="2">
    <location>
        <begin position="29"/>
        <end position="49"/>
    </location>
</feature>
<gene>
    <name evidence="4" type="ORF">LJ739_08345</name>
</gene>
<accession>A0ABS8G6M9</accession>
<dbReference type="PANTHER" id="PTHR37299">
    <property type="entry name" value="TRANSCRIPTIONAL REGULATOR-RELATED"/>
    <property type="match status" value="1"/>
</dbReference>
<feature type="domain" description="HTH LytTR-type" evidence="3">
    <location>
        <begin position="113"/>
        <end position="182"/>
    </location>
</feature>
<keyword evidence="1" id="KW-0902">Two-component regulatory system</keyword>
<dbReference type="Pfam" id="PF04397">
    <property type="entry name" value="LytTR"/>
    <property type="match status" value="1"/>
</dbReference>
<protein>
    <submittedName>
        <fullName evidence="4">LytTR family transcriptional regulator</fullName>
    </submittedName>
</protein>
<dbReference type="InterPro" id="IPR007492">
    <property type="entry name" value="LytTR_DNA-bd_dom"/>
</dbReference>
<dbReference type="EMBL" id="JAJEWP010000001">
    <property type="protein sequence ID" value="MCC2616247.1"/>
    <property type="molecule type" value="Genomic_DNA"/>
</dbReference>
<dbReference type="PANTHER" id="PTHR37299:SF1">
    <property type="entry name" value="STAGE 0 SPORULATION PROTEIN A HOMOLOG"/>
    <property type="match status" value="1"/>
</dbReference>